<feature type="compositionally biased region" description="Low complexity" evidence="2">
    <location>
        <begin position="61"/>
        <end position="71"/>
    </location>
</feature>
<dbReference type="Proteomes" id="UP000565441">
    <property type="component" value="Unassembled WGS sequence"/>
</dbReference>
<feature type="compositionally biased region" description="Polar residues" evidence="2">
    <location>
        <begin position="515"/>
        <end position="529"/>
    </location>
</feature>
<feature type="region of interest" description="Disordered" evidence="2">
    <location>
        <begin position="515"/>
        <end position="542"/>
    </location>
</feature>
<protein>
    <submittedName>
        <fullName evidence="3">Uncharacterized protein</fullName>
    </submittedName>
</protein>
<evidence type="ECO:0000313" key="4">
    <source>
        <dbReference type="Proteomes" id="UP000565441"/>
    </source>
</evidence>
<dbReference type="EMBL" id="JAACJP010000009">
    <property type="protein sequence ID" value="KAF5382101.1"/>
    <property type="molecule type" value="Genomic_DNA"/>
</dbReference>
<feature type="coiled-coil region" evidence="1">
    <location>
        <begin position="601"/>
        <end position="661"/>
    </location>
</feature>
<keyword evidence="4" id="KW-1185">Reference proteome</keyword>
<accession>A0A8H5M648</accession>
<dbReference type="AlphaFoldDB" id="A0A8H5M648"/>
<feature type="compositionally biased region" description="Basic and acidic residues" evidence="2">
    <location>
        <begin position="174"/>
        <end position="183"/>
    </location>
</feature>
<feature type="region of interest" description="Disordered" evidence="2">
    <location>
        <begin position="1"/>
        <end position="73"/>
    </location>
</feature>
<keyword evidence="1" id="KW-0175">Coiled coil</keyword>
<feature type="region of interest" description="Disordered" evidence="2">
    <location>
        <begin position="171"/>
        <end position="195"/>
    </location>
</feature>
<name>A0A8H5M648_9AGAR</name>
<reference evidence="3 4" key="1">
    <citation type="journal article" date="2020" name="ISME J.">
        <title>Uncovering the hidden diversity of litter-decomposition mechanisms in mushroom-forming fungi.</title>
        <authorList>
            <person name="Floudas D."/>
            <person name="Bentzer J."/>
            <person name="Ahren D."/>
            <person name="Johansson T."/>
            <person name="Persson P."/>
            <person name="Tunlid A."/>
        </authorList>
    </citation>
    <scope>NUCLEOTIDE SEQUENCE [LARGE SCALE GENOMIC DNA]</scope>
    <source>
        <strain evidence="3 4">CBS 661.87</strain>
    </source>
</reference>
<dbReference type="OrthoDB" id="3256495at2759"/>
<gene>
    <name evidence="3" type="ORF">D9615_004332</name>
</gene>
<comment type="caution">
    <text evidence="3">The sequence shown here is derived from an EMBL/GenBank/DDBJ whole genome shotgun (WGS) entry which is preliminary data.</text>
</comment>
<evidence type="ECO:0000313" key="3">
    <source>
        <dbReference type="EMBL" id="KAF5382101.1"/>
    </source>
</evidence>
<proteinExistence type="predicted"/>
<evidence type="ECO:0000256" key="2">
    <source>
        <dbReference type="SAM" id="MobiDB-lite"/>
    </source>
</evidence>
<sequence length="752" mass="82194">MNHNSPPLETLDYPPSSSMSEGDSLSDSDWLDISSNRESDDNDSVMSGDSDRNDVGFMPLSRRSSMSIGSSRDGDVEAWEGFVDDSSDEDARHIVPRLAISEAAAVTDESVMGAMGALELTIGAEQDLVEEQRVKEGLDQSLISTLSASRSSTASTHTSLRDLRLSFPDPLTSSRDELNRSYEDVSPSETTFSATDVPTDDAAIAEFPDAPICKEDPGSLSIQPEVTGHTVKAHLEDTETEFEVVLYGSSSSIKWSFVQDVVRKAVLVSSLTLTDVTSSTDEPTRYLHLQPTTGGVSSVSHCIPVHDRTDDAKTVDAPTLQEIVKRPSLAVLYLPAAIHALPDHTLYLPVLIPSTSPTADSWSRATATSDWNTLSIPTNKIARLGVDSAAPIFDSMDISKVQHMRAHRLFQRLLSEAKKRQVKSLADHLSPVHAVTLFALMSLIVGFAMNTAFRRSSTPSPTTTTATPATTFWGMFGPEVNHTSIFTTTSTPAVTTNKEFSLSIFNPGTTSLSITSNDQQPVASTSATPQVDGGHCRPSMSWTDKAKSATDVIVRPGTQLSVETKPSMTMLPSSLRFDGPSGSKSLSVVVNSLSEVLDLRVSRLRNDLDELVESLDELSRAIRRQTKKRVDLSKGKAKEIRERVQYRHDRARGKAKELRKKGEEIIYAAGEQFIGRTNIARKKARDISINVANSQTWLTYQKVHAEWVARLKEKGGQGGQARRRKEGKCRMTGQTTSATTFFSWSYAELYLA</sequence>
<organism evidence="3 4">
    <name type="scientific">Tricholomella constricta</name>
    <dbReference type="NCBI Taxonomy" id="117010"/>
    <lineage>
        <taxon>Eukaryota</taxon>
        <taxon>Fungi</taxon>
        <taxon>Dikarya</taxon>
        <taxon>Basidiomycota</taxon>
        <taxon>Agaricomycotina</taxon>
        <taxon>Agaricomycetes</taxon>
        <taxon>Agaricomycetidae</taxon>
        <taxon>Agaricales</taxon>
        <taxon>Tricholomatineae</taxon>
        <taxon>Lyophyllaceae</taxon>
        <taxon>Tricholomella</taxon>
    </lineage>
</organism>
<evidence type="ECO:0000256" key="1">
    <source>
        <dbReference type="SAM" id="Coils"/>
    </source>
</evidence>